<dbReference type="SUPFAM" id="SSF53271">
    <property type="entry name" value="PRTase-like"/>
    <property type="match status" value="1"/>
</dbReference>
<dbReference type="Pfam" id="PF00156">
    <property type="entry name" value="Pribosyltran"/>
    <property type="match status" value="1"/>
</dbReference>
<evidence type="ECO:0000313" key="5">
    <source>
        <dbReference type="Proteomes" id="UP000557739"/>
    </source>
</evidence>
<dbReference type="InterPro" id="IPR029057">
    <property type="entry name" value="PRTase-like"/>
</dbReference>
<dbReference type="EMBL" id="JACIJJ010000003">
    <property type="protein sequence ID" value="MBB5699127.1"/>
    <property type="molecule type" value="Genomic_DNA"/>
</dbReference>
<name>A0A7W9ARI9_9SPHN</name>
<evidence type="ECO:0000259" key="3">
    <source>
        <dbReference type="Pfam" id="PF00156"/>
    </source>
</evidence>
<dbReference type="Proteomes" id="UP000557739">
    <property type="component" value="Unassembled WGS sequence"/>
</dbReference>
<reference evidence="4 5" key="1">
    <citation type="submission" date="2020-08" db="EMBL/GenBank/DDBJ databases">
        <title>Genomic Encyclopedia of Type Strains, Phase IV (KMG-IV): sequencing the most valuable type-strain genomes for metagenomic binning, comparative biology and taxonomic classification.</title>
        <authorList>
            <person name="Goeker M."/>
        </authorList>
    </citation>
    <scope>NUCLEOTIDE SEQUENCE [LARGE SCALE GENOMIC DNA]</scope>
    <source>
        <strain evidence="4 5">DSM 27244</strain>
    </source>
</reference>
<dbReference type="RefSeq" id="WP_184028762.1">
    <property type="nucleotide sequence ID" value="NZ_JACIJJ010000003.1"/>
</dbReference>
<gene>
    <name evidence="4" type="ORF">FHR19_002482</name>
</gene>
<comment type="caution">
    <text evidence="4">The sequence shown here is derived from an EMBL/GenBank/DDBJ whole genome shotgun (WGS) entry which is preliminary data.</text>
</comment>
<evidence type="ECO:0000256" key="1">
    <source>
        <dbReference type="ARBA" id="ARBA00022676"/>
    </source>
</evidence>
<evidence type="ECO:0000256" key="2">
    <source>
        <dbReference type="ARBA" id="ARBA00022679"/>
    </source>
</evidence>
<dbReference type="PANTHER" id="PTHR43363">
    <property type="entry name" value="HYPOXANTHINE PHOSPHORIBOSYLTRANSFERASE"/>
    <property type="match status" value="1"/>
</dbReference>
<dbReference type="AlphaFoldDB" id="A0A7W9ARI9"/>
<dbReference type="InterPro" id="IPR000836">
    <property type="entry name" value="PRTase_dom"/>
</dbReference>
<accession>A0A7W9ARI9</accession>
<dbReference type="GO" id="GO:0016757">
    <property type="term" value="F:glycosyltransferase activity"/>
    <property type="evidence" value="ECO:0007669"/>
    <property type="project" value="UniProtKB-KW"/>
</dbReference>
<proteinExistence type="predicted"/>
<sequence length="187" mass="21260">MTSASPPKLYLSADRLLADSFRLANLVHDSGFRPSHIVGIWRGGAPVGIAVQELLEYRGVHSDHIAIRTASYTGIDQQEPQVRIYGLGHLVDVLNPEDRLLLIDDVFDTGRSIRALIAELRQRCRRNMPDDVRVATVYYKPSRNVTDLTPDYFVHETSDWLIFPHEINGLTEHEIRAHKHGAEFILR</sequence>
<keyword evidence="2" id="KW-0808">Transferase</keyword>
<dbReference type="CDD" id="cd06223">
    <property type="entry name" value="PRTases_typeI"/>
    <property type="match status" value="1"/>
</dbReference>
<organism evidence="4 5">
    <name type="scientific">Sphingomonas yantingensis</name>
    <dbReference type="NCBI Taxonomy" id="1241761"/>
    <lineage>
        <taxon>Bacteria</taxon>
        <taxon>Pseudomonadati</taxon>
        <taxon>Pseudomonadota</taxon>
        <taxon>Alphaproteobacteria</taxon>
        <taxon>Sphingomonadales</taxon>
        <taxon>Sphingomonadaceae</taxon>
        <taxon>Sphingomonas</taxon>
    </lineage>
</organism>
<evidence type="ECO:0000313" key="4">
    <source>
        <dbReference type="EMBL" id="MBB5699127.1"/>
    </source>
</evidence>
<keyword evidence="5" id="KW-1185">Reference proteome</keyword>
<protein>
    <recommendedName>
        <fullName evidence="3">Phosphoribosyltransferase domain-containing protein</fullName>
    </recommendedName>
</protein>
<keyword evidence="1" id="KW-0328">Glycosyltransferase</keyword>
<dbReference type="Gene3D" id="3.40.50.2020">
    <property type="match status" value="1"/>
</dbReference>
<dbReference type="PANTHER" id="PTHR43363:SF1">
    <property type="entry name" value="HYPOXANTHINE-GUANINE PHOSPHORIBOSYLTRANSFERASE"/>
    <property type="match status" value="1"/>
</dbReference>
<feature type="domain" description="Phosphoribosyltransferase" evidence="3">
    <location>
        <begin position="19"/>
        <end position="163"/>
    </location>
</feature>